<dbReference type="GO" id="GO:0005615">
    <property type="term" value="C:extracellular space"/>
    <property type="evidence" value="ECO:0007669"/>
    <property type="project" value="TreeGrafter"/>
</dbReference>
<evidence type="ECO:0000256" key="4">
    <source>
        <dbReference type="ARBA" id="ARBA00022670"/>
    </source>
</evidence>
<dbReference type="InterPro" id="IPR003137">
    <property type="entry name" value="PA_domain"/>
</dbReference>
<reference evidence="14" key="1">
    <citation type="submission" date="2022-07" db="EMBL/GenBank/DDBJ databases">
        <title>Phylogenomic reconstructions and comparative analyses of Kickxellomycotina fungi.</title>
        <authorList>
            <person name="Reynolds N.K."/>
            <person name="Stajich J.E."/>
            <person name="Barry K."/>
            <person name="Grigoriev I.V."/>
            <person name="Crous P."/>
            <person name="Smith M.E."/>
        </authorList>
    </citation>
    <scope>NUCLEOTIDE SEQUENCE</scope>
    <source>
        <strain evidence="14">NBRC 100468</strain>
    </source>
</reference>
<keyword evidence="3" id="KW-0964">Secreted</keyword>
<evidence type="ECO:0000256" key="6">
    <source>
        <dbReference type="ARBA" id="ARBA00022801"/>
    </source>
</evidence>
<dbReference type="PROSITE" id="PS00137">
    <property type="entry name" value="SUBTILASE_HIS"/>
    <property type="match status" value="1"/>
</dbReference>
<evidence type="ECO:0008006" key="16">
    <source>
        <dbReference type="Google" id="ProtNLM"/>
    </source>
</evidence>
<keyword evidence="5" id="KW-0732">Signal</keyword>
<evidence type="ECO:0000256" key="8">
    <source>
        <dbReference type="PIRSR" id="PIRSR615500-1"/>
    </source>
</evidence>
<comment type="caution">
    <text evidence="14">The sequence shown here is derived from an EMBL/GenBank/DDBJ whole genome shotgun (WGS) entry which is preliminary data.</text>
</comment>
<organism evidence="14 15">
    <name type="scientific">Mycoemilia scoparia</name>
    <dbReference type="NCBI Taxonomy" id="417184"/>
    <lineage>
        <taxon>Eukaryota</taxon>
        <taxon>Fungi</taxon>
        <taxon>Fungi incertae sedis</taxon>
        <taxon>Zoopagomycota</taxon>
        <taxon>Kickxellomycotina</taxon>
        <taxon>Kickxellomycetes</taxon>
        <taxon>Kickxellales</taxon>
        <taxon>Kickxellaceae</taxon>
        <taxon>Mycoemilia</taxon>
    </lineage>
</organism>
<evidence type="ECO:0000256" key="1">
    <source>
        <dbReference type="ARBA" id="ARBA00011073"/>
    </source>
</evidence>
<dbReference type="PROSITE" id="PS51892">
    <property type="entry name" value="SUBTILASE"/>
    <property type="match status" value="1"/>
</dbReference>
<comment type="similarity">
    <text evidence="1 9 10">Belongs to the peptidase S8 family.</text>
</comment>
<evidence type="ECO:0000256" key="3">
    <source>
        <dbReference type="ARBA" id="ARBA00022525"/>
    </source>
</evidence>
<dbReference type="Proteomes" id="UP001150538">
    <property type="component" value="Unassembled WGS sequence"/>
</dbReference>
<dbReference type="InterPro" id="IPR050131">
    <property type="entry name" value="Peptidase_S8_subtilisin-like"/>
</dbReference>
<proteinExistence type="inferred from homology"/>
<protein>
    <recommendedName>
        <fullName evidence="16">Peptidase S8/S53 domain-containing protein</fullName>
    </recommendedName>
</protein>
<gene>
    <name evidence="14" type="ORF">H4219_005732</name>
</gene>
<dbReference type="PANTHER" id="PTHR43806">
    <property type="entry name" value="PEPTIDASE S8"/>
    <property type="match status" value="1"/>
</dbReference>
<keyword evidence="4 9" id="KW-0645">Protease</keyword>
<dbReference type="Gene3D" id="3.50.30.30">
    <property type="match status" value="1"/>
</dbReference>
<dbReference type="InterPro" id="IPR046450">
    <property type="entry name" value="PA_dom_sf"/>
</dbReference>
<keyword evidence="7 9" id="KW-0720">Serine protease</keyword>
<evidence type="ECO:0000256" key="7">
    <source>
        <dbReference type="ARBA" id="ARBA00022825"/>
    </source>
</evidence>
<keyword evidence="6 9" id="KW-0378">Hydrolase</keyword>
<evidence type="ECO:0000256" key="10">
    <source>
        <dbReference type="RuleBase" id="RU003355"/>
    </source>
</evidence>
<dbReference type="AlphaFoldDB" id="A0A9W7ZTD7"/>
<dbReference type="SUPFAM" id="SSF52743">
    <property type="entry name" value="Subtilisin-like"/>
    <property type="match status" value="1"/>
</dbReference>
<dbReference type="PROSITE" id="PS00136">
    <property type="entry name" value="SUBTILASE_ASP"/>
    <property type="match status" value="1"/>
</dbReference>
<dbReference type="PANTHER" id="PTHR43806:SF66">
    <property type="entry name" value="SERIN ENDOPEPTIDASE"/>
    <property type="match status" value="1"/>
</dbReference>
<dbReference type="InterPro" id="IPR023828">
    <property type="entry name" value="Peptidase_S8_Ser-AS"/>
</dbReference>
<evidence type="ECO:0000313" key="15">
    <source>
        <dbReference type="Proteomes" id="UP001150538"/>
    </source>
</evidence>
<dbReference type="GO" id="GO:0006508">
    <property type="term" value="P:proteolysis"/>
    <property type="evidence" value="ECO:0007669"/>
    <property type="project" value="UniProtKB-KW"/>
</dbReference>
<evidence type="ECO:0000256" key="5">
    <source>
        <dbReference type="ARBA" id="ARBA00022729"/>
    </source>
</evidence>
<keyword evidence="15" id="KW-1185">Reference proteome</keyword>
<dbReference type="Gene3D" id="3.40.50.200">
    <property type="entry name" value="Peptidase S8/S53 domain"/>
    <property type="match status" value="1"/>
</dbReference>
<evidence type="ECO:0000259" key="12">
    <source>
        <dbReference type="Pfam" id="PF00082"/>
    </source>
</evidence>
<feature type="active site" description="Charge relay system" evidence="8 9">
    <location>
        <position position="606"/>
    </location>
</feature>
<dbReference type="EMBL" id="JANBPU010000379">
    <property type="protein sequence ID" value="KAJ1912093.1"/>
    <property type="molecule type" value="Genomic_DNA"/>
</dbReference>
<feature type="compositionally biased region" description="Basic and acidic residues" evidence="11">
    <location>
        <begin position="163"/>
        <end position="174"/>
    </location>
</feature>
<dbReference type="OrthoDB" id="10256524at2759"/>
<feature type="domain" description="PA" evidence="13">
    <location>
        <begin position="446"/>
        <end position="534"/>
    </location>
</feature>
<evidence type="ECO:0000256" key="2">
    <source>
        <dbReference type="ARBA" id="ARBA00022512"/>
    </source>
</evidence>
<dbReference type="SUPFAM" id="SSF52025">
    <property type="entry name" value="PA domain"/>
    <property type="match status" value="1"/>
</dbReference>
<keyword evidence="2" id="KW-0134">Cell wall</keyword>
<evidence type="ECO:0000256" key="11">
    <source>
        <dbReference type="SAM" id="MobiDB-lite"/>
    </source>
</evidence>
<accession>A0A9W7ZTD7</accession>
<feature type="active site" description="Charge relay system" evidence="8 9">
    <location>
        <position position="240"/>
    </location>
</feature>
<feature type="region of interest" description="Disordered" evidence="11">
    <location>
        <begin position="267"/>
        <end position="286"/>
    </location>
</feature>
<dbReference type="GO" id="GO:0004252">
    <property type="term" value="F:serine-type endopeptidase activity"/>
    <property type="evidence" value="ECO:0007669"/>
    <property type="project" value="UniProtKB-UniRule"/>
</dbReference>
<feature type="active site" description="Charge relay system" evidence="8 9">
    <location>
        <position position="290"/>
    </location>
</feature>
<sequence length="979" mass="105900">MRFIKSSSSSSSTSSTTANKDRCYPNMGVLFLTWILVSLAYMANAYAMTDPNRLIIQLNAGANIKNAIKEFDAGARRLGLDFKLKYEFSTLFTGFSIYTETPYDEDMIESLDAIEGVVKVHKVMIYTTTNNDRSSFMRRSQLQPNFEQMVVQKRAPGGGDGEDSNKKGKGHNNDGSDSSSGGGVRQINGHRFDSKEYSKFNKTISPVNGATTTDMYSMTGVDKLHKLGYYGEGIRIGIIDSGVDYTHPELGGCYKTAGCPIQFGRNFIRSDEDPSSNNDENDPYDNCSGHGTAVAGIVAGQGPNVRGIAPKATYGIYKIATCNQNSFGTTVTVLQAMEQAYKDKMDIVNFSLGRNEWPELPVSVAATNLTKKGVIVVSAAGNSGIAGLFTASSPAIGDGVISVGSVNPNTITSNRLDVMMGPNSNRSIPYMAASNFIPFTSKKPVPLVLVTDPDGTNYGCRPYTAAAGGVGFKGKVALALRGGCSLDQMANNAQDAGASALLIAFNDTTLASAGLRSRIRIPILTLVKADGEKLIKDAKTLKNITVSADGGYVTEPVQGGGKMSSFSSWGPTPELNIGLAVSAPGGYLFTTYPVGLGAFITQSGTSLSAPYVAGVAALILQSSKRIKRDPELIRDIIIQHTKLVKPSSAGNANNHQYMAVGADSALRQGNGLIDVVSASKATIVSQTSSITLNYTTNYYSPIVKTIKLQNLDQAKGNILYFNHIPAQSYSQYDPTTGRFSLNPVTDTQSASMVGLPPPQYIQFGKTIEVAVSILPPLGLSPNGHWFYSGYIQVRSLSGETLNIPYMGYKGDFKRLPFLTSDPAFEPKLVYTTDDGKVIKSIGGGNETEEPYVIDKGHRIGFDFTGNRPARIVRIQLLQQQQQQQQQSISSNNSTTTGQSGREKYKVLGYLTYGYQEFNPILAQQYQAPYNPYFKDVVYSDTNEQKPVKIKSGGEERRKFKVRLSALKIFGNPRNPQDYE</sequence>
<dbReference type="InterPro" id="IPR022398">
    <property type="entry name" value="Peptidase_S8_His-AS"/>
</dbReference>
<feature type="region of interest" description="Disordered" evidence="11">
    <location>
        <begin position="153"/>
        <end position="188"/>
    </location>
</feature>
<dbReference type="InterPro" id="IPR000209">
    <property type="entry name" value="Peptidase_S8/S53_dom"/>
</dbReference>
<evidence type="ECO:0000313" key="14">
    <source>
        <dbReference type="EMBL" id="KAJ1912093.1"/>
    </source>
</evidence>
<dbReference type="InterPro" id="IPR023827">
    <property type="entry name" value="Peptidase_S8_Asp-AS"/>
</dbReference>
<feature type="domain" description="Peptidase S8/S53" evidence="12">
    <location>
        <begin position="231"/>
        <end position="646"/>
    </location>
</feature>
<dbReference type="Pfam" id="PF02225">
    <property type="entry name" value="PA"/>
    <property type="match status" value="1"/>
</dbReference>
<dbReference type="InterPro" id="IPR036852">
    <property type="entry name" value="Peptidase_S8/S53_dom_sf"/>
</dbReference>
<dbReference type="PROSITE" id="PS00138">
    <property type="entry name" value="SUBTILASE_SER"/>
    <property type="match status" value="1"/>
</dbReference>
<evidence type="ECO:0000259" key="13">
    <source>
        <dbReference type="Pfam" id="PF02225"/>
    </source>
</evidence>
<name>A0A9W7ZTD7_9FUNG</name>
<dbReference type="PRINTS" id="PR00723">
    <property type="entry name" value="SUBTILISIN"/>
</dbReference>
<dbReference type="Pfam" id="PF00082">
    <property type="entry name" value="Peptidase_S8"/>
    <property type="match status" value="1"/>
</dbReference>
<feature type="non-terminal residue" evidence="14">
    <location>
        <position position="979"/>
    </location>
</feature>
<dbReference type="InterPro" id="IPR015500">
    <property type="entry name" value="Peptidase_S8_subtilisin-rel"/>
</dbReference>
<evidence type="ECO:0000256" key="9">
    <source>
        <dbReference type="PROSITE-ProRule" id="PRU01240"/>
    </source>
</evidence>